<evidence type="ECO:0000313" key="4">
    <source>
        <dbReference type="Proteomes" id="UP000325598"/>
    </source>
</evidence>
<dbReference type="InterPro" id="IPR016566">
    <property type="entry name" value="UCP010219"/>
</dbReference>
<dbReference type="OrthoDB" id="5244221at2"/>
<feature type="transmembrane region" description="Helical" evidence="2">
    <location>
        <begin position="32"/>
        <end position="61"/>
    </location>
</feature>
<evidence type="ECO:0008006" key="5">
    <source>
        <dbReference type="Google" id="ProtNLM"/>
    </source>
</evidence>
<feature type="region of interest" description="Disordered" evidence="1">
    <location>
        <begin position="208"/>
        <end position="228"/>
    </location>
</feature>
<proteinExistence type="predicted"/>
<dbReference type="AlphaFoldDB" id="A0A5J4LHV2"/>
<feature type="transmembrane region" description="Helical" evidence="2">
    <location>
        <begin position="101"/>
        <end position="129"/>
    </location>
</feature>
<sequence length="256" mass="26898">MDRAAVHEDDADRVPAAVRSRLRGTVTDLVPVFGFTLTFAVTHRLAVALALALTAGAGVFVHRVVRGESVRRALGVLGFVCVQGALAARTGDATTFFLPHLLLHCATAVAAPVLILLGWPPLGVMAGLFTGEGTAWRRCAVRRRAFARGSLVLFTGNALMLSVQIPLYLSGQAVALGSVDVFGPLVFGLGALLGWRVHRRALGTHRCPAARPARAGTSADPSPRPMEATAAETTAAETTVTEATVAECTVMERTVR</sequence>
<reference evidence="3 4" key="1">
    <citation type="submission" date="2019-10" db="EMBL/GenBank/DDBJ databases">
        <title>Whole genome shotgun sequence of Streptomyces angustmyceticus NBRC 3934.</title>
        <authorList>
            <person name="Hosoyama A."/>
            <person name="Ichikawa N."/>
            <person name="Kimura A."/>
            <person name="Kitahashi Y."/>
            <person name="Komaki H."/>
            <person name="Uohara A."/>
        </authorList>
    </citation>
    <scope>NUCLEOTIDE SEQUENCE [LARGE SCALE GENOMIC DNA]</scope>
    <source>
        <strain evidence="3 4">NBRC 3934</strain>
    </source>
</reference>
<keyword evidence="2" id="KW-0812">Transmembrane</keyword>
<dbReference type="GeneID" id="96752156"/>
<name>A0A5J4LHV2_9ACTN</name>
<keyword evidence="4" id="KW-1185">Reference proteome</keyword>
<dbReference type="RefSeq" id="WP_152104743.1">
    <property type="nucleotide sequence ID" value="NZ_BLAG01000010.1"/>
</dbReference>
<dbReference type="EMBL" id="BLAG01000010">
    <property type="protein sequence ID" value="GES31481.1"/>
    <property type="molecule type" value="Genomic_DNA"/>
</dbReference>
<feature type="transmembrane region" description="Helical" evidence="2">
    <location>
        <begin position="150"/>
        <end position="169"/>
    </location>
</feature>
<gene>
    <name evidence="3" type="ORF">San01_39680</name>
</gene>
<comment type="caution">
    <text evidence="3">The sequence shown here is derived from an EMBL/GenBank/DDBJ whole genome shotgun (WGS) entry which is preliminary data.</text>
</comment>
<protein>
    <recommendedName>
        <fullName evidence="5">DUF3159 domain-containing protein</fullName>
    </recommendedName>
</protein>
<keyword evidence="2" id="KW-0472">Membrane</keyword>
<dbReference type="Proteomes" id="UP000325598">
    <property type="component" value="Unassembled WGS sequence"/>
</dbReference>
<evidence type="ECO:0000256" key="1">
    <source>
        <dbReference type="SAM" id="MobiDB-lite"/>
    </source>
</evidence>
<dbReference type="Pfam" id="PF11361">
    <property type="entry name" value="DUF3159"/>
    <property type="match status" value="1"/>
</dbReference>
<evidence type="ECO:0000256" key="2">
    <source>
        <dbReference type="SAM" id="Phobius"/>
    </source>
</evidence>
<feature type="transmembrane region" description="Helical" evidence="2">
    <location>
        <begin position="73"/>
        <end position="89"/>
    </location>
</feature>
<evidence type="ECO:0000313" key="3">
    <source>
        <dbReference type="EMBL" id="GES31481.1"/>
    </source>
</evidence>
<keyword evidence="2" id="KW-1133">Transmembrane helix</keyword>
<accession>A0A5J4LHV2</accession>
<organism evidence="3 4">
    <name type="scientific">Streptomyces angustmyceticus</name>
    <dbReference type="NCBI Taxonomy" id="285578"/>
    <lineage>
        <taxon>Bacteria</taxon>
        <taxon>Bacillati</taxon>
        <taxon>Actinomycetota</taxon>
        <taxon>Actinomycetes</taxon>
        <taxon>Kitasatosporales</taxon>
        <taxon>Streptomycetaceae</taxon>
        <taxon>Streptomyces</taxon>
    </lineage>
</organism>
<feature type="transmembrane region" description="Helical" evidence="2">
    <location>
        <begin position="175"/>
        <end position="195"/>
    </location>
</feature>